<feature type="transmembrane region" description="Helical" evidence="6">
    <location>
        <begin position="295"/>
        <end position="315"/>
    </location>
</feature>
<dbReference type="GO" id="GO:0022857">
    <property type="term" value="F:transmembrane transporter activity"/>
    <property type="evidence" value="ECO:0007669"/>
    <property type="project" value="InterPro"/>
</dbReference>
<sequence length="510" mass="51819">MSGTTGGATRTSPYLGPAQGLAAIVGLLVAVEVASGVLQGYYTPIFSDIADHLGIQDADVNWFEAAQLIVSALCVPPLARLGDLVGHKKVLLLSTAVTAVASWGVALAPSFTTFLVAWALQGAYVVWLPLEVAIIHRRTAAAGPARQRLLTRRSAAVLVGALELSVIIGALTSGALVEATSMSFLLALPAVVVTVVLVVVWVGLQDVPGQLATPTASRRDSLLGAFDLRGLGLVTLALGLVMGGLIAVRLMGPASALPWLLVAAGLVVLVPFVRLERSLEEPMVDVRVLAHRAQWPVQLTAFLFGMSVLGAQIPLSTFARTDPDVAGYGLGADAAFVSTLVGVYVVFLAIGAFTLPLSARLLGARGALVASALLVALGYGLFLPFHDTTQQTLLNMAVAGLGSGALVAALPAAAAAAAPPHRTGFATGMTNATKTVGGAIASSVFAIALAATGSLEGPDEGVAPMSGYLTVWAVCAAAALVAALCLLLAPRVPEEVEAAQGATRSGTLAT</sequence>
<dbReference type="AlphaFoldDB" id="A0A6J6VU99"/>
<dbReference type="InterPro" id="IPR036259">
    <property type="entry name" value="MFS_trans_sf"/>
</dbReference>
<feature type="domain" description="Major facilitator superfamily (MFS) profile" evidence="7">
    <location>
        <begin position="18"/>
        <end position="493"/>
    </location>
</feature>
<feature type="transmembrane region" description="Helical" evidence="6">
    <location>
        <begin position="115"/>
        <end position="134"/>
    </location>
</feature>
<feature type="transmembrane region" description="Helical" evidence="6">
    <location>
        <begin position="367"/>
        <end position="386"/>
    </location>
</feature>
<accession>A0A6J6VU99</accession>
<dbReference type="Gene3D" id="1.20.1250.20">
    <property type="entry name" value="MFS general substrate transporter like domains"/>
    <property type="match status" value="2"/>
</dbReference>
<dbReference type="Pfam" id="PF07690">
    <property type="entry name" value="MFS_1"/>
    <property type="match status" value="2"/>
</dbReference>
<evidence type="ECO:0000259" key="7">
    <source>
        <dbReference type="PROSITE" id="PS50850"/>
    </source>
</evidence>
<comment type="subcellular location">
    <subcellularLocation>
        <location evidence="1">Membrane</location>
        <topology evidence="1">Multi-pass membrane protein</topology>
    </subcellularLocation>
</comment>
<keyword evidence="5 6" id="KW-0472">Membrane</keyword>
<feature type="transmembrane region" description="Helical" evidence="6">
    <location>
        <begin position="335"/>
        <end position="355"/>
    </location>
</feature>
<dbReference type="SUPFAM" id="SSF103473">
    <property type="entry name" value="MFS general substrate transporter"/>
    <property type="match status" value="1"/>
</dbReference>
<feature type="transmembrane region" description="Helical" evidence="6">
    <location>
        <begin position="256"/>
        <end position="275"/>
    </location>
</feature>
<keyword evidence="3 6" id="KW-0812">Transmembrane</keyword>
<keyword evidence="2" id="KW-0813">Transport</keyword>
<feature type="transmembrane region" description="Helical" evidence="6">
    <location>
        <begin position="21"/>
        <end position="42"/>
    </location>
</feature>
<dbReference type="InterPro" id="IPR011701">
    <property type="entry name" value="MFS"/>
</dbReference>
<evidence type="ECO:0000256" key="1">
    <source>
        <dbReference type="ARBA" id="ARBA00004141"/>
    </source>
</evidence>
<reference evidence="8" key="1">
    <citation type="submission" date="2020-05" db="EMBL/GenBank/DDBJ databases">
        <authorList>
            <person name="Chiriac C."/>
            <person name="Salcher M."/>
            <person name="Ghai R."/>
            <person name="Kavagutti S V."/>
        </authorList>
    </citation>
    <scope>NUCLEOTIDE SEQUENCE</scope>
</reference>
<dbReference type="PROSITE" id="PS50850">
    <property type="entry name" value="MFS"/>
    <property type="match status" value="1"/>
</dbReference>
<feature type="transmembrane region" description="Helical" evidence="6">
    <location>
        <begin position="183"/>
        <end position="204"/>
    </location>
</feature>
<name>A0A6J6VU99_9ZZZZ</name>
<feature type="transmembrane region" description="Helical" evidence="6">
    <location>
        <begin position="91"/>
        <end position="109"/>
    </location>
</feature>
<evidence type="ECO:0000256" key="6">
    <source>
        <dbReference type="SAM" id="Phobius"/>
    </source>
</evidence>
<evidence type="ECO:0000256" key="2">
    <source>
        <dbReference type="ARBA" id="ARBA00022448"/>
    </source>
</evidence>
<evidence type="ECO:0000256" key="5">
    <source>
        <dbReference type="ARBA" id="ARBA00023136"/>
    </source>
</evidence>
<dbReference type="GO" id="GO:0016020">
    <property type="term" value="C:membrane"/>
    <property type="evidence" value="ECO:0007669"/>
    <property type="project" value="UniProtKB-SubCell"/>
</dbReference>
<evidence type="ECO:0000313" key="8">
    <source>
        <dbReference type="EMBL" id="CAB4774503.1"/>
    </source>
</evidence>
<evidence type="ECO:0000256" key="4">
    <source>
        <dbReference type="ARBA" id="ARBA00022989"/>
    </source>
</evidence>
<keyword evidence="4 6" id="KW-1133">Transmembrane helix</keyword>
<protein>
    <submittedName>
        <fullName evidence="8">Unannotated protein</fullName>
    </submittedName>
</protein>
<organism evidence="8">
    <name type="scientific">freshwater metagenome</name>
    <dbReference type="NCBI Taxonomy" id="449393"/>
    <lineage>
        <taxon>unclassified sequences</taxon>
        <taxon>metagenomes</taxon>
        <taxon>ecological metagenomes</taxon>
    </lineage>
</organism>
<proteinExistence type="predicted"/>
<dbReference type="PANTHER" id="PTHR42718">
    <property type="entry name" value="MAJOR FACILITATOR SUPERFAMILY MULTIDRUG TRANSPORTER MFSC"/>
    <property type="match status" value="1"/>
</dbReference>
<feature type="transmembrane region" description="Helical" evidence="6">
    <location>
        <begin position="467"/>
        <end position="489"/>
    </location>
</feature>
<feature type="transmembrane region" description="Helical" evidence="6">
    <location>
        <begin position="392"/>
        <end position="415"/>
    </location>
</feature>
<dbReference type="EMBL" id="CAEZYQ010000059">
    <property type="protein sequence ID" value="CAB4774503.1"/>
    <property type="molecule type" value="Genomic_DNA"/>
</dbReference>
<dbReference type="PANTHER" id="PTHR42718:SF9">
    <property type="entry name" value="MAJOR FACILITATOR SUPERFAMILY MULTIDRUG TRANSPORTER MFSC"/>
    <property type="match status" value="1"/>
</dbReference>
<dbReference type="InterPro" id="IPR020846">
    <property type="entry name" value="MFS_dom"/>
</dbReference>
<gene>
    <name evidence="8" type="ORF">UFOPK2761_03589</name>
</gene>
<evidence type="ECO:0000256" key="3">
    <source>
        <dbReference type="ARBA" id="ARBA00022692"/>
    </source>
</evidence>
<feature type="transmembrane region" description="Helical" evidence="6">
    <location>
        <begin position="155"/>
        <end position="177"/>
    </location>
</feature>
<feature type="transmembrane region" description="Helical" evidence="6">
    <location>
        <begin position="225"/>
        <end position="250"/>
    </location>
</feature>
<feature type="transmembrane region" description="Helical" evidence="6">
    <location>
        <begin position="436"/>
        <end position="455"/>
    </location>
</feature>